<name>A0AAW4MS85_9FIRM</name>
<sequence>MLLSLSICLMIVLNVSSIIRVLKVPVVCYNQDIAVGAKQLADYLLVSKIKTYSEDIGYYDEKGEENTIIFDKRRLVKTPGYETLITDIDDVIFFEKDAYMYMTITRGQQKYTYMICDLYRKQEDYVEE</sequence>
<dbReference type="EMBL" id="JAHOEL010000002">
    <property type="protein sequence ID" value="MBV3391742.1"/>
    <property type="molecule type" value="Genomic_DNA"/>
</dbReference>
<evidence type="ECO:0000313" key="1">
    <source>
        <dbReference type="EMBL" id="MBV3381719.1"/>
    </source>
</evidence>
<proteinExistence type="predicted"/>
<organism evidence="1 3">
    <name type="scientific">Catenibacterium mitsuokai</name>
    <dbReference type="NCBI Taxonomy" id="100886"/>
    <lineage>
        <taxon>Bacteria</taxon>
        <taxon>Bacillati</taxon>
        <taxon>Bacillota</taxon>
        <taxon>Erysipelotrichia</taxon>
        <taxon>Erysipelotrichales</taxon>
        <taxon>Coprobacillaceae</taxon>
        <taxon>Catenibacterium</taxon>
    </lineage>
</organism>
<dbReference type="EMBL" id="JAHOEF010000002">
    <property type="protein sequence ID" value="MBV3381719.1"/>
    <property type="molecule type" value="Genomic_DNA"/>
</dbReference>
<dbReference type="Proteomes" id="UP001197492">
    <property type="component" value="Unassembled WGS sequence"/>
</dbReference>
<evidence type="ECO:0000313" key="2">
    <source>
        <dbReference type="EMBL" id="MBV3391742.1"/>
    </source>
</evidence>
<comment type="caution">
    <text evidence="1">The sequence shown here is derived from an EMBL/GenBank/DDBJ whole genome shotgun (WGS) entry which is preliminary data.</text>
</comment>
<evidence type="ECO:0000313" key="4">
    <source>
        <dbReference type="Proteomes" id="UP001197492"/>
    </source>
</evidence>
<reference evidence="1 4" key="1">
    <citation type="submission" date="2021-06" db="EMBL/GenBank/DDBJ databases">
        <title>Collection of gut derived symbiotic bacterial strains cultured from healthy donors.</title>
        <authorList>
            <person name="Lin H."/>
            <person name="Littmann E."/>
            <person name="Pamer E.G."/>
        </authorList>
    </citation>
    <scope>NUCLEOTIDE SEQUENCE</scope>
    <source>
        <strain evidence="2 4">MSK.21.70</strain>
        <strain evidence="1">MSK.21.82</strain>
    </source>
</reference>
<evidence type="ECO:0000313" key="3">
    <source>
        <dbReference type="Proteomes" id="UP001196408"/>
    </source>
</evidence>
<accession>A0AAW4MS85</accession>
<dbReference type="AlphaFoldDB" id="A0AAW4MS85"/>
<gene>
    <name evidence="1" type="ORF">KSV97_00435</name>
    <name evidence="2" type="ORF">KSW06_00440</name>
</gene>
<protein>
    <submittedName>
        <fullName evidence="1">ComGF family competence protein</fullName>
    </submittedName>
</protein>
<keyword evidence="4" id="KW-1185">Reference proteome</keyword>
<dbReference type="Proteomes" id="UP001196408">
    <property type="component" value="Unassembled WGS sequence"/>
</dbReference>